<evidence type="ECO:0000313" key="17">
    <source>
        <dbReference type="EMBL" id="OMJ20030.1"/>
    </source>
</evidence>
<evidence type="ECO:0000256" key="12">
    <source>
        <dbReference type="ARBA" id="ARBA00037649"/>
    </source>
</evidence>
<organism evidence="17 18">
    <name type="scientific">Smittium culicis</name>
    <dbReference type="NCBI Taxonomy" id="133412"/>
    <lineage>
        <taxon>Eukaryota</taxon>
        <taxon>Fungi</taxon>
        <taxon>Fungi incertae sedis</taxon>
        <taxon>Zoopagomycota</taxon>
        <taxon>Kickxellomycotina</taxon>
        <taxon>Harpellomycetes</taxon>
        <taxon>Harpellales</taxon>
        <taxon>Legeriomycetaceae</taxon>
        <taxon>Smittium</taxon>
    </lineage>
</organism>
<evidence type="ECO:0000256" key="2">
    <source>
        <dbReference type="ARBA" id="ARBA00004401"/>
    </source>
</evidence>
<keyword evidence="8" id="KW-0325">Glycoprotein</keyword>
<protein>
    <recommendedName>
        <fullName evidence="4">glucan endo-1,3-beta-D-glucosidase</fullName>
        <ecNumber evidence="4">3.2.1.39</ecNumber>
    </recommendedName>
    <alternativeName>
        <fullName evidence="14">Endo-1,3-beta-glucanase btgC</fullName>
    </alternativeName>
    <alternativeName>
        <fullName evidence="13">Laminarinase btgC</fullName>
    </alternativeName>
</protein>
<evidence type="ECO:0000256" key="6">
    <source>
        <dbReference type="ARBA" id="ARBA00022801"/>
    </source>
</evidence>
<dbReference type="OrthoDB" id="77201at2759"/>
<keyword evidence="11" id="KW-0624">Polysaccharide degradation</keyword>
<name>A0A1R1XZE8_9FUNG</name>
<dbReference type="PANTHER" id="PTHR16631:SF17">
    <property type="entry name" value="GLUCAN ENDO-1,3-BETA-GLUCOSIDASE BTGC"/>
    <property type="match status" value="1"/>
</dbReference>
<dbReference type="InterPro" id="IPR050732">
    <property type="entry name" value="Beta-glucan_modifiers"/>
</dbReference>
<keyword evidence="18" id="KW-1185">Reference proteome</keyword>
<feature type="signal peptide" evidence="16">
    <location>
        <begin position="1"/>
        <end position="19"/>
    </location>
</feature>
<evidence type="ECO:0000256" key="7">
    <source>
        <dbReference type="ARBA" id="ARBA00023136"/>
    </source>
</evidence>
<feature type="region of interest" description="Disordered" evidence="15">
    <location>
        <begin position="39"/>
        <end position="60"/>
    </location>
</feature>
<gene>
    <name evidence="17" type="ORF">AYI69_g6384</name>
</gene>
<dbReference type="GO" id="GO:0009986">
    <property type="term" value="C:cell surface"/>
    <property type="evidence" value="ECO:0007669"/>
    <property type="project" value="TreeGrafter"/>
</dbReference>
<dbReference type="GO" id="GO:0000272">
    <property type="term" value="P:polysaccharide catabolic process"/>
    <property type="evidence" value="ECO:0007669"/>
    <property type="project" value="UniProtKB-KW"/>
</dbReference>
<dbReference type="GO" id="GO:0005886">
    <property type="term" value="C:plasma membrane"/>
    <property type="evidence" value="ECO:0007669"/>
    <property type="project" value="UniProtKB-SubCell"/>
</dbReference>
<feature type="chain" id="PRO_5012977875" description="glucan endo-1,3-beta-D-glucosidase" evidence="16">
    <location>
        <begin position="20"/>
        <end position="346"/>
    </location>
</feature>
<dbReference type="GO" id="GO:0005576">
    <property type="term" value="C:extracellular region"/>
    <property type="evidence" value="ECO:0007669"/>
    <property type="project" value="TreeGrafter"/>
</dbReference>
<comment type="subcellular location">
    <subcellularLocation>
        <location evidence="2">Cell membrane</location>
        <topology evidence="2">Single-pass type II membrane protein</topology>
    </subcellularLocation>
</comment>
<dbReference type="EMBL" id="LSSM01002862">
    <property type="protein sequence ID" value="OMJ20030.1"/>
    <property type="molecule type" value="Genomic_DNA"/>
</dbReference>
<comment type="function">
    <text evidence="12">Glucanases play a role in cell expansion during growth, in cell-cell fusion during mating, and in spore release during sporulation. This enzyme may be involved in beta-glucan degradation. Active on laminarin and lichenan.</text>
</comment>
<accession>A0A1R1XZE8</accession>
<sequence length="346" mass="37140">MSLISLIIFVILALTLSSSAPIPSIIIKNDPSKIVSARSPKIPAPKSLKRTPQTAPAVSSSPVSISYQEPLPFKGMTYSPYNPDGSCPDLATVASQLAFLSKHTSSIRLYSTDCNQLVNVLDAITQNSLPLKVHAGIWASNGLDRANSEIDVLVTAAQNNAYSQIIADVSVGNEVIFNNILTEDQVIALINTTKQKLSTTGISIPVYTTEVDSKMTQNLADACDLIQVNIQTFFDSNYSSIQSSVDQVFTRLDNIRTSVANGKPCRIGEVGYPHAGQLGSQAGSNENQSQYIQSFVCKAKNSGVPYFVFEALDATWKAGSSVSEQSYGIFNRAFTPNIAIPSLSSC</sequence>
<comment type="similarity">
    <text evidence="3">Belongs to the glycosyl hydrolase 17 family.</text>
</comment>
<evidence type="ECO:0000256" key="15">
    <source>
        <dbReference type="SAM" id="MobiDB-lite"/>
    </source>
</evidence>
<dbReference type="GO" id="GO:0071555">
    <property type="term" value="P:cell wall organization"/>
    <property type="evidence" value="ECO:0007669"/>
    <property type="project" value="UniProtKB-KW"/>
</dbReference>
<reference evidence="18" key="1">
    <citation type="submission" date="2017-01" db="EMBL/GenBank/DDBJ databases">
        <authorList>
            <person name="Wang Y."/>
            <person name="White M."/>
            <person name="Kvist S."/>
            <person name="Moncalvo J.-M."/>
        </authorList>
    </citation>
    <scope>NUCLEOTIDE SEQUENCE [LARGE SCALE GENOMIC DNA]</scope>
    <source>
        <strain evidence="18">ID-206-W2</strain>
    </source>
</reference>
<dbReference type="GO" id="GO:0042973">
    <property type="term" value="F:glucan endo-1,3-beta-D-glucosidase activity"/>
    <property type="evidence" value="ECO:0007669"/>
    <property type="project" value="UniProtKB-EC"/>
</dbReference>
<evidence type="ECO:0000256" key="14">
    <source>
        <dbReference type="ARBA" id="ARBA00043078"/>
    </source>
</evidence>
<keyword evidence="9" id="KW-0119">Carbohydrate metabolism</keyword>
<evidence type="ECO:0000256" key="8">
    <source>
        <dbReference type="ARBA" id="ARBA00023180"/>
    </source>
</evidence>
<evidence type="ECO:0000256" key="16">
    <source>
        <dbReference type="SAM" id="SignalP"/>
    </source>
</evidence>
<keyword evidence="5" id="KW-1003">Cell membrane</keyword>
<proteinExistence type="inferred from homology"/>
<evidence type="ECO:0000256" key="13">
    <source>
        <dbReference type="ARBA" id="ARBA00042373"/>
    </source>
</evidence>
<dbReference type="AlphaFoldDB" id="A0A1R1XZE8"/>
<evidence type="ECO:0000256" key="11">
    <source>
        <dbReference type="ARBA" id="ARBA00023326"/>
    </source>
</evidence>
<evidence type="ECO:0000256" key="3">
    <source>
        <dbReference type="ARBA" id="ARBA00008773"/>
    </source>
</evidence>
<evidence type="ECO:0000256" key="5">
    <source>
        <dbReference type="ARBA" id="ARBA00022475"/>
    </source>
</evidence>
<comment type="catalytic activity">
    <reaction evidence="1">
        <text>Hydrolysis of (1-&gt;3)-beta-D-glucosidic linkages in (1-&gt;3)-beta-D-glucans.</text>
        <dbReference type="EC" id="3.2.1.39"/>
    </reaction>
</comment>
<evidence type="ECO:0000313" key="18">
    <source>
        <dbReference type="Proteomes" id="UP000187429"/>
    </source>
</evidence>
<comment type="caution">
    <text evidence="17">The sequence shown here is derived from an EMBL/GenBank/DDBJ whole genome shotgun (WGS) entry which is preliminary data.</text>
</comment>
<dbReference type="InterPro" id="IPR017853">
    <property type="entry name" value="GH"/>
</dbReference>
<dbReference type="Gene3D" id="3.20.20.80">
    <property type="entry name" value="Glycosidases"/>
    <property type="match status" value="2"/>
</dbReference>
<evidence type="ECO:0000256" key="1">
    <source>
        <dbReference type="ARBA" id="ARBA00000382"/>
    </source>
</evidence>
<dbReference type="PANTHER" id="PTHR16631">
    <property type="entry name" value="GLUCAN 1,3-BETA-GLUCOSIDASE"/>
    <property type="match status" value="1"/>
</dbReference>
<keyword evidence="6" id="KW-0378">Hydrolase</keyword>
<evidence type="ECO:0000256" key="10">
    <source>
        <dbReference type="ARBA" id="ARBA00023316"/>
    </source>
</evidence>
<dbReference type="SUPFAM" id="SSF51445">
    <property type="entry name" value="(Trans)glycosidases"/>
    <property type="match status" value="1"/>
</dbReference>
<evidence type="ECO:0000256" key="4">
    <source>
        <dbReference type="ARBA" id="ARBA00012780"/>
    </source>
</evidence>
<dbReference type="EC" id="3.2.1.39" evidence="4"/>
<evidence type="ECO:0000256" key="9">
    <source>
        <dbReference type="ARBA" id="ARBA00023277"/>
    </source>
</evidence>
<dbReference type="GO" id="GO:0009277">
    <property type="term" value="C:fungal-type cell wall"/>
    <property type="evidence" value="ECO:0007669"/>
    <property type="project" value="TreeGrafter"/>
</dbReference>
<dbReference type="Proteomes" id="UP000187429">
    <property type="component" value="Unassembled WGS sequence"/>
</dbReference>
<keyword evidence="16" id="KW-0732">Signal</keyword>
<keyword evidence="10" id="KW-0961">Cell wall biogenesis/degradation</keyword>
<keyword evidence="7" id="KW-0472">Membrane</keyword>